<dbReference type="InterPro" id="IPR024207">
    <property type="entry name" value="CotJB_dom"/>
</dbReference>
<organism evidence="2 3">
    <name type="scientific">Clostridium innocuum</name>
    <dbReference type="NCBI Taxonomy" id="1522"/>
    <lineage>
        <taxon>Bacteria</taxon>
        <taxon>Bacillati</taxon>
        <taxon>Bacillota</taxon>
        <taxon>Clostridia</taxon>
        <taxon>Eubacteriales</taxon>
        <taxon>Clostridiaceae</taxon>
        <taxon>Clostridium</taxon>
    </lineage>
</organism>
<dbReference type="AlphaFoldDB" id="A0A3E2VV43"/>
<dbReference type="OrthoDB" id="9804099at2"/>
<evidence type="ECO:0000313" key="2">
    <source>
        <dbReference type="EMBL" id="RGC15022.1"/>
    </source>
</evidence>
<keyword evidence="2" id="KW-0167">Capsid protein</keyword>
<gene>
    <name evidence="2" type="ORF">DXA38_11770</name>
</gene>
<name>A0A3E2VV43_CLOIN</name>
<evidence type="ECO:0000259" key="1">
    <source>
        <dbReference type="Pfam" id="PF12652"/>
    </source>
</evidence>
<protein>
    <submittedName>
        <fullName evidence="2">Spore coat protein CotJB</fullName>
    </submittedName>
</protein>
<dbReference type="Pfam" id="PF12652">
    <property type="entry name" value="CotJB"/>
    <property type="match status" value="1"/>
</dbReference>
<keyword evidence="2" id="KW-0946">Virion</keyword>
<accession>A0A3E2VV43</accession>
<comment type="caution">
    <text evidence="2">The sequence shown here is derived from an EMBL/GenBank/DDBJ whole genome shotgun (WGS) entry which is preliminary data.</text>
</comment>
<dbReference type="Proteomes" id="UP000260025">
    <property type="component" value="Unassembled WGS sequence"/>
</dbReference>
<reference evidence="2 3" key="1">
    <citation type="submission" date="2018-08" db="EMBL/GenBank/DDBJ databases">
        <title>A genome reference for cultivated species of the human gut microbiota.</title>
        <authorList>
            <person name="Zou Y."/>
            <person name="Xue W."/>
            <person name="Luo G."/>
        </authorList>
    </citation>
    <scope>NUCLEOTIDE SEQUENCE [LARGE SCALE GENOMIC DNA]</scope>
    <source>
        <strain evidence="2 3">OF01-2LB</strain>
    </source>
</reference>
<dbReference type="EMBL" id="QVEV01000016">
    <property type="protein sequence ID" value="RGC15022.1"/>
    <property type="molecule type" value="Genomic_DNA"/>
</dbReference>
<proteinExistence type="predicted"/>
<sequence>MMNRKQLLRRLQVLDFAIQETALFLNSHPDDQQAMQYYQTAVKEREMVAKEYEQLCGPLTNRQNLSDSWEYSKGPWPWERED</sequence>
<feature type="domain" description="Protein CotJB" evidence="1">
    <location>
        <begin position="5"/>
        <end position="79"/>
    </location>
</feature>
<evidence type="ECO:0000313" key="3">
    <source>
        <dbReference type="Proteomes" id="UP000260025"/>
    </source>
</evidence>